<dbReference type="HOGENOM" id="CLU_007383_8_6_1"/>
<evidence type="ECO:0000313" key="4">
    <source>
        <dbReference type="EMBL" id="KIW35359.1"/>
    </source>
</evidence>
<accession>A0A0D2DHY0</accession>
<dbReference type="InterPro" id="IPR051164">
    <property type="entry name" value="NmrA-like_oxidored"/>
</dbReference>
<dbReference type="InterPro" id="IPR008030">
    <property type="entry name" value="NmrA-like"/>
</dbReference>
<dbReference type="GeneID" id="27341252"/>
<name>A0A0D2DHY0_9EURO</name>
<evidence type="ECO:0000256" key="2">
    <source>
        <dbReference type="ARBA" id="ARBA00022857"/>
    </source>
</evidence>
<dbReference type="AlphaFoldDB" id="A0A0D2DHY0"/>
<keyword evidence="2" id="KW-0521">NADP</keyword>
<organism evidence="4 5">
    <name type="scientific">Cladophialophora immunda</name>
    <dbReference type="NCBI Taxonomy" id="569365"/>
    <lineage>
        <taxon>Eukaryota</taxon>
        <taxon>Fungi</taxon>
        <taxon>Dikarya</taxon>
        <taxon>Ascomycota</taxon>
        <taxon>Pezizomycotina</taxon>
        <taxon>Eurotiomycetes</taxon>
        <taxon>Chaetothyriomycetidae</taxon>
        <taxon>Chaetothyriales</taxon>
        <taxon>Herpotrichiellaceae</taxon>
        <taxon>Cladophialophora</taxon>
    </lineage>
</organism>
<gene>
    <name evidence="4" type="ORF">PV07_02058</name>
</gene>
<dbReference type="PANTHER" id="PTHR42748:SF26">
    <property type="entry name" value="NMRA-LIKE DOMAIN-CONTAINING PROTEIN"/>
    <property type="match status" value="1"/>
</dbReference>
<dbReference type="InterPro" id="IPR036291">
    <property type="entry name" value="NAD(P)-bd_dom_sf"/>
</dbReference>
<feature type="domain" description="NmrA-like" evidence="3">
    <location>
        <begin position="22"/>
        <end position="313"/>
    </location>
</feature>
<dbReference type="PANTHER" id="PTHR42748">
    <property type="entry name" value="NITROGEN METABOLITE REPRESSION PROTEIN NMRA FAMILY MEMBER"/>
    <property type="match status" value="1"/>
</dbReference>
<dbReference type="Proteomes" id="UP000054466">
    <property type="component" value="Unassembled WGS sequence"/>
</dbReference>
<dbReference type="RefSeq" id="XP_016255575.1">
    <property type="nucleotide sequence ID" value="XM_016388647.1"/>
</dbReference>
<keyword evidence="5" id="KW-1185">Reference proteome</keyword>
<dbReference type="Pfam" id="PF05368">
    <property type="entry name" value="NmrA"/>
    <property type="match status" value="1"/>
</dbReference>
<reference evidence="4 5" key="1">
    <citation type="submission" date="2015-01" db="EMBL/GenBank/DDBJ databases">
        <title>The Genome Sequence of Cladophialophora immunda CBS83496.</title>
        <authorList>
            <consortium name="The Broad Institute Genomics Platform"/>
            <person name="Cuomo C."/>
            <person name="de Hoog S."/>
            <person name="Gorbushina A."/>
            <person name="Stielow B."/>
            <person name="Teixiera M."/>
            <person name="Abouelleil A."/>
            <person name="Chapman S.B."/>
            <person name="Priest M."/>
            <person name="Young S.K."/>
            <person name="Wortman J."/>
            <person name="Nusbaum C."/>
            <person name="Birren B."/>
        </authorList>
    </citation>
    <scope>NUCLEOTIDE SEQUENCE [LARGE SCALE GENOMIC DNA]</scope>
    <source>
        <strain evidence="4 5">CBS 83496</strain>
    </source>
</reference>
<dbReference type="SUPFAM" id="SSF51735">
    <property type="entry name" value="NAD(P)-binding Rossmann-fold domains"/>
    <property type="match status" value="1"/>
</dbReference>
<protein>
    <recommendedName>
        <fullName evidence="3">NmrA-like domain-containing protein</fullName>
    </recommendedName>
</protein>
<comment type="similarity">
    <text evidence="1">Belongs to the NmrA-type oxidoreductase family.</text>
</comment>
<dbReference type="Gene3D" id="3.90.25.10">
    <property type="entry name" value="UDP-galactose 4-epimerase, domain 1"/>
    <property type="match status" value="1"/>
</dbReference>
<dbReference type="CDD" id="cd05251">
    <property type="entry name" value="NmrA_like_SDR_a"/>
    <property type="match status" value="1"/>
</dbReference>
<evidence type="ECO:0000259" key="3">
    <source>
        <dbReference type="Pfam" id="PF05368"/>
    </source>
</evidence>
<dbReference type="OrthoDB" id="3358371at2759"/>
<evidence type="ECO:0000313" key="5">
    <source>
        <dbReference type="Proteomes" id="UP000054466"/>
    </source>
</evidence>
<dbReference type="GO" id="GO:0005634">
    <property type="term" value="C:nucleus"/>
    <property type="evidence" value="ECO:0007669"/>
    <property type="project" value="TreeGrafter"/>
</dbReference>
<sequence length="346" mass="38213">MRGRAGDSCRNILHNCFSIMTSKLIVVIGATGTQGGSVVETFRNEPGWTVRGVTRNTSSRTSQALTARGVETVRANLDDVPSLVAAFQGAHTIFSVTDFWTGFRNPDNSSKLAPGQTMMEWAHDYELQQGKNVFTAAAQTPTLERLVFSALPYVTKWSKGKYTHVYHFDAEGRAVEYGRSTYPELMKKTSVIQLGIYLTNMLRMPHYQPHKDKDGVYVFSTKMAADRIVPLIATSEDTGPLTKALVNVDGGKTLLAYRELITLDEFAQTWGRALGVKAKYVATGPGEVWVAIPELREDIEECADFIAEFGFEGGDPSVVHPKDLGIPVNLGTVEEWIKKQDWSAVL</sequence>
<dbReference type="STRING" id="569365.A0A0D2DHY0"/>
<proteinExistence type="inferred from homology"/>
<dbReference type="EMBL" id="KN847040">
    <property type="protein sequence ID" value="KIW35359.1"/>
    <property type="molecule type" value="Genomic_DNA"/>
</dbReference>
<evidence type="ECO:0000256" key="1">
    <source>
        <dbReference type="ARBA" id="ARBA00006328"/>
    </source>
</evidence>
<dbReference type="Gene3D" id="3.40.50.720">
    <property type="entry name" value="NAD(P)-binding Rossmann-like Domain"/>
    <property type="match status" value="1"/>
</dbReference>
<dbReference type="VEuPathDB" id="FungiDB:PV07_02058"/>